<feature type="binding site" evidence="1">
    <location>
        <position position="232"/>
    </location>
    <ligand>
        <name>Mg(2+)</name>
        <dbReference type="ChEBI" id="CHEBI:18420"/>
        <label>5</label>
    </ligand>
</feature>
<dbReference type="InterPro" id="IPR010918">
    <property type="entry name" value="PurM-like_C_dom"/>
</dbReference>
<feature type="binding site" evidence="1">
    <location>
        <position position="231"/>
    </location>
    <ligand>
        <name>ATP</name>
        <dbReference type="ChEBI" id="CHEBI:30616"/>
    </ligand>
</feature>
<dbReference type="InterPro" id="IPR006283">
    <property type="entry name" value="ThiL-like"/>
</dbReference>
<feature type="binding site" evidence="1">
    <location>
        <position position="229"/>
    </location>
    <ligand>
        <name>Mg(2+)</name>
        <dbReference type="ChEBI" id="CHEBI:18420"/>
        <label>3</label>
    </ligand>
</feature>
<proteinExistence type="inferred from homology"/>
<protein>
    <recommendedName>
        <fullName evidence="1">Thiamine-monophosphate kinase</fullName>
        <shortName evidence="1">TMP kinase</shortName>
        <shortName evidence="1">Thiamine-phosphate kinase</shortName>
        <ecNumber evidence="1">2.7.4.16</ecNumber>
    </recommendedName>
</protein>
<evidence type="ECO:0000259" key="4">
    <source>
        <dbReference type="Pfam" id="PF02769"/>
    </source>
</evidence>
<keyword evidence="1" id="KW-0784">Thiamine biosynthesis</keyword>
<keyword evidence="1" id="KW-0067">ATP-binding</keyword>
<accession>A0ABW1V613</accession>
<comment type="pathway">
    <text evidence="1">Cofactor biosynthesis; thiamine diphosphate biosynthesis; thiamine diphosphate from thiamine phosphate: step 1/1.</text>
</comment>
<feature type="domain" description="PurM-like C-terminal" evidence="4">
    <location>
        <begin position="168"/>
        <end position="320"/>
    </location>
</feature>
<comment type="catalytic activity">
    <reaction evidence="1">
        <text>thiamine phosphate + ATP = thiamine diphosphate + ADP</text>
        <dbReference type="Rhea" id="RHEA:15913"/>
        <dbReference type="ChEBI" id="CHEBI:30616"/>
        <dbReference type="ChEBI" id="CHEBI:37575"/>
        <dbReference type="ChEBI" id="CHEBI:58937"/>
        <dbReference type="ChEBI" id="CHEBI:456216"/>
        <dbReference type="EC" id="2.7.4.16"/>
    </reaction>
</comment>
<comment type="miscellaneous">
    <text evidence="1">Reaction mechanism of ThiL seems to utilize a direct, inline transfer of the gamma-phosphate of ATP to TMP rather than a phosphorylated enzyme intermediate.</text>
</comment>
<evidence type="ECO:0000259" key="3">
    <source>
        <dbReference type="Pfam" id="PF00586"/>
    </source>
</evidence>
<dbReference type="InterPro" id="IPR036676">
    <property type="entry name" value="PurM-like_C_sf"/>
</dbReference>
<dbReference type="PANTHER" id="PTHR30270:SF0">
    <property type="entry name" value="THIAMINE-MONOPHOSPHATE KINASE"/>
    <property type="match status" value="1"/>
</dbReference>
<dbReference type="EMBL" id="JBHSTE010000004">
    <property type="protein sequence ID" value="MFC6333651.1"/>
    <property type="molecule type" value="Genomic_DNA"/>
</dbReference>
<dbReference type="PIRSF" id="PIRSF005303">
    <property type="entry name" value="Thiam_monoph_kin"/>
    <property type="match status" value="1"/>
</dbReference>
<dbReference type="Pfam" id="PF02769">
    <property type="entry name" value="AIRS_C"/>
    <property type="match status" value="1"/>
</dbReference>
<dbReference type="EC" id="2.7.4.16" evidence="1"/>
<dbReference type="NCBIfam" id="TIGR01379">
    <property type="entry name" value="thiL"/>
    <property type="match status" value="1"/>
</dbReference>
<feature type="binding site" evidence="1">
    <location>
        <position position="63"/>
    </location>
    <ligand>
        <name>substrate</name>
    </ligand>
</feature>
<feature type="binding site" evidence="1">
    <location>
        <position position="133"/>
    </location>
    <ligand>
        <name>Mg(2+)</name>
        <dbReference type="ChEBI" id="CHEBI:18420"/>
        <label>1</label>
    </ligand>
</feature>
<dbReference type="InterPro" id="IPR036921">
    <property type="entry name" value="PurM-like_N_sf"/>
</dbReference>
<name>A0ABW1V613_9BACL</name>
<feature type="binding site" evidence="1">
    <location>
        <position position="85"/>
    </location>
    <ligand>
        <name>Mg(2+)</name>
        <dbReference type="ChEBI" id="CHEBI:18420"/>
        <label>4</label>
    </ligand>
</feature>
<dbReference type="SUPFAM" id="SSF55326">
    <property type="entry name" value="PurM N-terminal domain-like"/>
    <property type="match status" value="1"/>
</dbReference>
<feature type="region of interest" description="Disordered" evidence="2">
    <location>
        <begin position="328"/>
        <end position="353"/>
    </location>
</feature>
<feature type="binding site" evidence="1">
    <location>
        <position position="115"/>
    </location>
    <ligand>
        <name>ATP</name>
        <dbReference type="ChEBI" id="CHEBI:30616"/>
    </ligand>
</feature>
<dbReference type="HAMAP" id="MF_02128">
    <property type="entry name" value="TMP_kinase"/>
    <property type="match status" value="1"/>
</dbReference>
<feature type="binding site" evidence="1">
    <location>
        <position position="282"/>
    </location>
    <ligand>
        <name>substrate</name>
    </ligand>
</feature>
<comment type="similarity">
    <text evidence="1">Belongs to the thiamine-monophosphate kinase family.</text>
</comment>
<dbReference type="CDD" id="cd02194">
    <property type="entry name" value="ThiL"/>
    <property type="match status" value="1"/>
</dbReference>
<comment type="caution">
    <text evidence="5">The sequence shown here is derived from an EMBL/GenBank/DDBJ whole genome shotgun (WGS) entry which is preliminary data.</text>
</comment>
<evidence type="ECO:0000256" key="2">
    <source>
        <dbReference type="SAM" id="MobiDB-lite"/>
    </source>
</evidence>
<evidence type="ECO:0000313" key="6">
    <source>
        <dbReference type="Proteomes" id="UP001596233"/>
    </source>
</evidence>
<comment type="caution">
    <text evidence="1">Lacks conserved residue(s) required for the propagation of feature annotation.</text>
</comment>
<dbReference type="Gene3D" id="3.30.1330.10">
    <property type="entry name" value="PurM-like, N-terminal domain"/>
    <property type="match status" value="1"/>
</dbReference>
<keyword evidence="1" id="KW-0547">Nucleotide-binding</keyword>
<feature type="binding site" evidence="1">
    <location>
        <position position="349"/>
    </location>
    <ligand>
        <name>substrate</name>
    </ligand>
</feature>
<gene>
    <name evidence="1 5" type="primary">thiL</name>
    <name evidence="5" type="ORF">ACFP56_13565</name>
</gene>
<dbReference type="Proteomes" id="UP001596233">
    <property type="component" value="Unassembled WGS sequence"/>
</dbReference>
<evidence type="ECO:0000313" key="5">
    <source>
        <dbReference type="EMBL" id="MFC6333651.1"/>
    </source>
</evidence>
<dbReference type="GO" id="GO:0009030">
    <property type="term" value="F:thiamine-phosphate kinase activity"/>
    <property type="evidence" value="ECO:0007669"/>
    <property type="project" value="UniProtKB-EC"/>
</dbReference>
<evidence type="ECO:0000256" key="1">
    <source>
        <dbReference type="HAMAP-Rule" id="MF_02128"/>
    </source>
</evidence>
<dbReference type="SUPFAM" id="SSF56042">
    <property type="entry name" value="PurM C-terminal domain-like"/>
    <property type="match status" value="1"/>
</dbReference>
<sequence length="353" mass="38265">MDEFSRISYWTSNQQDEKLLKRNAVKVAIGDDAAIVAGAVSEDGSSKDFELLYTVDTMVEDIHFTSTTMTYAQIGYKALASNLSDIAAMGGVPLHALIAISVPGHVSAQQAKQLYDGIYECANTFGVAIVGGDTTSSPHNLVVTITVVGQVEAGTAILRSGAKFRDMLVITGVAGKSAAGLHLLMHPELEQEISPELSAQLKRAHQLPKPHLAQARLLRESGVCHSLNDVSDGLASEAGEIALASKVDVIIEETKLPISDSLSRYAALSHCSALDWMLYGGEDYILIGTIASQHYKELKRSFQQLGMQLYEIGYVEAGTGEVWLEGSSWQSQHGQSPKTQRKRIERKGYNHFT</sequence>
<dbReference type="InterPro" id="IPR016188">
    <property type="entry name" value="PurM-like_N"/>
</dbReference>
<feature type="binding site" evidence="1">
    <location>
        <begin position="132"/>
        <end position="133"/>
    </location>
    <ligand>
        <name>ATP</name>
        <dbReference type="ChEBI" id="CHEBI:30616"/>
    </ligand>
</feature>
<keyword evidence="1 5" id="KW-0418">Kinase</keyword>
<keyword evidence="1" id="KW-0460">Magnesium</keyword>
<feature type="binding site" evidence="1">
    <location>
        <position position="56"/>
    </location>
    <ligand>
        <name>Mg(2+)</name>
        <dbReference type="ChEBI" id="CHEBI:18420"/>
        <label>1</label>
    </ligand>
</feature>
<reference evidence="6" key="1">
    <citation type="journal article" date="2019" name="Int. J. Syst. Evol. Microbiol.">
        <title>The Global Catalogue of Microorganisms (GCM) 10K type strain sequencing project: providing services to taxonomists for standard genome sequencing and annotation.</title>
        <authorList>
            <consortium name="The Broad Institute Genomics Platform"/>
            <consortium name="The Broad Institute Genome Sequencing Center for Infectious Disease"/>
            <person name="Wu L."/>
            <person name="Ma J."/>
        </authorList>
    </citation>
    <scope>NUCLEOTIDE SEQUENCE [LARGE SCALE GENOMIC DNA]</scope>
    <source>
        <strain evidence="6">PCU 280</strain>
    </source>
</reference>
<feature type="binding site" evidence="1">
    <location>
        <position position="54"/>
    </location>
    <ligand>
        <name>Mg(2+)</name>
        <dbReference type="ChEBI" id="CHEBI:18420"/>
        <label>4</label>
    </ligand>
</feature>
<feature type="binding site" evidence="1">
    <location>
        <position position="85"/>
    </location>
    <ligand>
        <name>Mg(2+)</name>
        <dbReference type="ChEBI" id="CHEBI:18420"/>
        <label>2</label>
    </ligand>
</feature>
<comment type="function">
    <text evidence="1">Catalyzes the ATP-dependent phosphorylation of thiamine-monophosphate (TMP) to form thiamine-pyrophosphate (TPP), the active form of vitamin B1.</text>
</comment>
<dbReference type="RefSeq" id="WP_379235340.1">
    <property type="nucleotide sequence ID" value="NZ_JBHSTE010000004.1"/>
</dbReference>
<dbReference type="PANTHER" id="PTHR30270">
    <property type="entry name" value="THIAMINE-MONOPHOSPHATE KINASE"/>
    <property type="match status" value="1"/>
</dbReference>
<feature type="binding site" evidence="1">
    <location>
        <position position="85"/>
    </location>
    <ligand>
        <name>Mg(2+)</name>
        <dbReference type="ChEBI" id="CHEBI:18420"/>
        <label>3</label>
    </ligand>
</feature>
<organism evidence="5 6">
    <name type="scientific">Paenibacillus septentrionalis</name>
    <dbReference type="NCBI Taxonomy" id="429342"/>
    <lineage>
        <taxon>Bacteria</taxon>
        <taxon>Bacillati</taxon>
        <taxon>Bacillota</taxon>
        <taxon>Bacilli</taxon>
        <taxon>Bacillales</taxon>
        <taxon>Paenibacillaceae</taxon>
        <taxon>Paenibacillus</taxon>
    </lineage>
</organism>
<keyword evidence="6" id="KW-1185">Reference proteome</keyword>
<feature type="compositionally biased region" description="Polar residues" evidence="2">
    <location>
        <begin position="328"/>
        <end position="338"/>
    </location>
</feature>
<feature type="binding site" evidence="1">
    <location>
        <position position="32"/>
    </location>
    <ligand>
        <name>Mg(2+)</name>
        <dbReference type="ChEBI" id="CHEBI:18420"/>
        <label>4</label>
    </ligand>
</feature>
<feature type="binding site" evidence="1">
    <location>
        <position position="159"/>
    </location>
    <ligand>
        <name>ATP</name>
        <dbReference type="ChEBI" id="CHEBI:30616"/>
    </ligand>
</feature>
<feature type="binding site" evidence="1">
    <location>
        <position position="56"/>
    </location>
    <ligand>
        <name>Mg(2+)</name>
        <dbReference type="ChEBI" id="CHEBI:18420"/>
        <label>2</label>
    </ligand>
</feature>
<feature type="domain" description="PurM-like N-terminal" evidence="3">
    <location>
        <begin position="30"/>
        <end position="151"/>
    </location>
</feature>
<keyword evidence="1" id="KW-0479">Metal-binding</keyword>
<keyword evidence="1 5" id="KW-0808">Transferase</keyword>
<feature type="binding site" evidence="1">
    <location>
        <position position="32"/>
    </location>
    <ligand>
        <name>Mg(2+)</name>
        <dbReference type="ChEBI" id="CHEBI:18420"/>
        <label>3</label>
    </ligand>
</feature>
<dbReference type="Gene3D" id="3.90.650.10">
    <property type="entry name" value="PurM-like C-terminal domain"/>
    <property type="match status" value="1"/>
</dbReference>
<dbReference type="Pfam" id="PF00586">
    <property type="entry name" value="AIRS"/>
    <property type="match status" value="1"/>
</dbReference>